<organism evidence="2 3">
    <name type="scientific">Coprinopsis cinerea (strain Okayama-7 / 130 / ATCC MYA-4618 / FGSC 9003)</name>
    <name type="common">Inky cap fungus</name>
    <name type="synonym">Hormographiella aspergillata</name>
    <dbReference type="NCBI Taxonomy" id="240176"/>
    <lineage>
        <taxon>Eukaryota</taxon>
        <taxon>Fungi</taxon>
        <taxon>Dikarya</taxon>
        <taxon>Basidiomycota</taxon>
        <taxon>Agaricomycotina</taxon>
        <taxon>Agaricomycetes</taxon>
        <taxon>Agaricomycetidae</taxon>
        <taxon>Agaricales</taxon>
        <taxon>Agaricineae</taxon>
        <taxon>Psathyrellaceae</taxon>
        <taxon>Coprinopsis</taxon>
    </lineage>
</organism>
<evidence type="ECO:0000256" key="1">
    <source>
        <dbReference type="SAM" id="MobiDB-lite"/>
    </source>
</evidence>
<evidence type="ECO:0000313" key="3">
    <source>
        <dbReference type="Proteomes" id="UP000001861"/>
    </source>
</evidence>
<dbReference type="AlphaFoldDB" id="D6RPR5"/>
<dbReference type="GeneID" id="9379534"/>
<dbReference type="VEuPathDB" id="FungiDB:CC1G_15219"/>
<reference evidence="2 3" key="1">
    <citation type="journal article" date="2010" name="Proc. Natl. Acad. Sci. U.S.A.">
        <title>Insights into evolution of multicellular fungi from the assembled chromosomes of the mushroom Coprinopsis cinerea (Coprinus cinereus).</title>
        <authorList>
            <person name="Stajich J.E."/>
            <person name="Wilke S.K."/>
            <person name="Ahren D."/>
            <person name="Au C.H."/>
            <person name="Birren B.W."/>
            <person name="Borodovsky M."/>
            <person name="Burns C."/>
            <person name="Canback B."/>
            <person name="Casselton L.A."/>
            <person name="Cheng C.K."/>
            <person name="Deng J."/>
            <person name="Dietrich F.S."/>
            <person name="Fargo D.C."/>
            <person name="Farman M.L."/>
            <person name="Gathman A.C."/>
            <person name="Goldberg J."/>
            <person name="Guigo R."/>
            <person name="Hoegger P.J."/>
            <person name="Hooker J.B."/>
            <person name="Huggins A."/>
            <person name="James T.Y."/>
            <person name="Kamada T."/>
            <person name="Kilaru S."/>
            <person name="Kodira C."/>
            <person name="Kues U."/>
            <person name="Kupfer D."/>
            <person name="Kwan H.S."/>
            <person name="Lomsadze A."/>
            <person name="Li W."/>
            <person name="Lilly W.W."/>
            <person name="Ma L.J."/>
            <person name="Mackey A.J."/>
            <person name="Manning G."/>
            <person name="Martin F."/>
            <person name="Muraguchi H."/>
            <person name="Natvig D.O."/>
            <person name="Palmerini H."/>
            <person name="Ramesh M.A."/>
            <person name="Rehmeyer C.J."/>
            <person name="Roe B.A."/>
            <person name="Shenoy N."/>
            <person name="Stanke M."/>
            <person name="Ter-Hovhannisyan V."/>
            <person name="Tunlid A."/>
            <person name="Velagapudi R."/>
            <person name="Vision T.J."/>
            <person name="Zeng Q."/>
            <person name="Zolan M.E."/>
            <person name="Pukkila P.J."/>
        </authorList>
    </citation>
    <scope>NUCLEOTIDE SEQUENCE [LARGE SCALE GENOMIC DNA]</scope>
    <source>
        <strain evidence="3">Okayama-7 / 130 / ATCC MYA-4618 / FGSC 9003</strain>
    </source>
</reference>
<keyword evidence="3" id="KW-1185">Reference proteome</keyword>
<comment type="caution">
    <text evidence="2">The sequence shown here is derived from an EMBL/GenBank/DDBJ whole genome shotgun (WGS) entry which is preliminary data.</text>
</comment>
<name>D6RPR5_COPC7</name>
<evidence type="ECO:0000313" key="2">
    <source>
        <dbReference type="EMBL" id="EFI27090.1"/>
    </source>
</evidence>
<dbReference type="KEGG" id="cci:CC1G_15219"/>
<dbReference type="EMBL" id="AACS02000009">
    <property type="protein sequence ID" value="EFI27090.1"/>
    <property type="molecule type" value="Genomic_DNA"/>
</dbReference>
<proteinExistence type="predicted"/>
<feature type="region of interest" description="Disordered" evidence="1">
    <location>
        <begin position="1"/>
        <end position="24"/>
    </location>
</feature>
<gene>
    <name evidence="2" type="ORF">CC1G_15219</name>
</gene>
<dbReference type="RefSeq" id="XP_002910584.1">
    <property type="nucleotide sequence ID" value="XM_002910538.1"/>
</dbReference>
<accession>D6RPR5</accession>
<dbReference type="HOGENOM" id="CLU_1835071_0_0_1"/>
<dbReference type="InParanoid" id="D6RPR5"/>
<protein>
    <submittedName>
        <fullName evidence="2">Uncharacterized protein</fullName>
    </submittedName>
</protein>
<sequence length="140" mass="15435">MFDTASNRSDGRRPAHGDMSSLSARSRTAINYTRTSGLRRTSRKGLSDLVYLAFWKNLVFSLGHETSNGRGGPNAMALRIAKKIPHENLGKRENDKRKVAVRAEGPAELCAELEMPRTSCGMAVAHSEESIDREIMATMV</sequence>
<dbReference type="Proteomes" id="UP000001861">
    <property type="component" value="Unassembled WGS sequence"/>
</dbReference>